<evidence type="ECO:0000256" key="1">
    <source>
        <dbReference type="SAM" id="Phobius"/>
    </source>
</evidence>
<dbReference type="OrthoDB" id="417455at2759"/>
<dbReference type="EMBL" id="CAJNJA010098264">
    <property type="protein sequence ID" value="CAE7942987.1"/>
    <property type="molecule type" value="Genomic_DNA"/>
</dbReference>
<evidence type="ECO:0000313" key="4">
    <source>
        <dbReference type="Proteomes" id="UP000601435"/>
    </source>
</evidence>
<gene>
    <name evidence="3" type="primary">Ccdc65</name>
    <name evidence="3" type="ORF">SNEC2469_LOCUS34873</name>
</gene>
<proteinExistence type="predicted"/>
<keyword evidence="1" id="KW-0812">Transmembrane</keyword>
<evidence type="ECO:0000256" key="2">
    <source>
        <dbReference type="SAM" id="SignalP"/>
    </source>
</evidence>
<feature type="signal peptide" evidence="2">
    <location>
        <begin position="1"/>
        <end position="20"/>
    </location>
</feature>
<keyword evidence="1" id="KW-0472">Membrane</keyword>
<keyword evidence="4" id="KW-1185">Reference proteome</keyword>
<keyword evidence="2" id="KW-0732">Signal</keyword>
<protein>
    <submittedName>
        <fullName evidence="3">Ccdc65 protein</fullName>
    </submittedName>
</protein>
<comment type="caution">
    <text evidence="3">The sequence shown here is derived from an EMBL/GenBank/DDBJ whole genome shotgun (WGS) entry which is preliminary data.</text>
</comment>
<feature type="transmembrane region" description="Helical" evidence="1">
    <location>
        <begin position="443"/>
        <end position="465"/>
    </location>
</feature>
<accession>A0A813CKL1</accession>
<evidence type="ECO:0000313" key="3">
    <source>
        <dbReference type="EMBL" id="CAE7942987.1"/>
    </source>
</evidence>
<name>A0A813CKL1_9DINO</name>
<feature type="chain" id="PRO_5032576598" evidence="2">
    <location>
        <begin position="21"/>
        <end position="497"/>
    </location>
</feature>
<feature type="transmembrane region" description="Helical" evidence="1">
    <location>
        <begin position="311"/>
        <end position="328"/>
    </location>
</feature>
<reference evidence="3" key="1">
    <citation type="submission" date="2021-02" db="EMBL/GenBank/DDBJ databases">
        <authorList>
            <person name="Dougan E. K."/>
            <person name="Rhodes N."/>
            <person name="Thang M."/>
            <person name="Chan C."/>
        </authorList>
    </citation>
    <scope>NUCLEOTIDE SEQUENCE</scope>
</reference>
<sequence>MALCWLWTLCLVQSVVPALAMDIVGEVNRFLALLLLGIAFYLAFLYRDRVVTLMTGDDRVHCDLNSSIWQVLTCCRFCEGEWTRALTSSCCWPFRSSKGKNLLHLLGQRLGLTQIPIEVTNIIVGDLPAVRSGDFYLTVETSSNPPQITAVVDNCDPKVVNFPDSLIIKVRRSTLDSNVRFVVKKMHTVGSVEICECYISPKMLLYWMEHEQGPVRIRMEPCRRDYNFTLPAWILIDLQEHLAPSRGVSQFDLTVRDAKTGDSVDYDDANKFKKSYELLHVTGFRSQEPDETMVGSIDTAYRRKAMCLGQLFMLLLLGSGTFMVSRLYCMACFQKYSEITVLNNFGVLFPVFDHDKTFYRERCNLNSNLFVGMFEDDVLFGQALSNEKVDPNCTVTREQVMHTCDDLPIGARHPNLRIGLGFFDVYIPCLQQTCPIDEVLRHWGSWHVMFVVIMFLLILCTWGACNWHILNLQDHVLTESRGMAYTHVQQSPGLLSP</sequence>
<dbReference type="AlphaFoldDB" id="A0A813CKL1"/>
<organism evidence="3 4">
    <name type="scientific">Symbiodinium necroappetens</name>
    <dbReference type="NCBI Taxonomy" id="1628268"/>
    <lineage>
        <taxon>Eukaryota</taxon>
        <taxon>Sar</taxon>
        <taxon>Alveolata</taxon>
        <taxon>Dinophyceae</taxon>
        <taxon>Suessiales</taxon>
        <taxon>Symbiodiniaceae</taxon>
        <taxon>Symbiodinium</taxon>
    </lineage>
</organism>
<keyword evidence="1" id="KW-1133">Transmembrane helix</keyword>
<feature type="transmembrane region" description="Helical" evidence="1">
    <location>
        <begin position="30"/>
        <end position="46"/>
    </location>
</feature>
<dbReference type="Proteomes" id="UP000601435">
    <property type="component" value="Unassembled WGS sequence"/>
</dbReference>